<dbReference type="Proteomes" id="UP000000788">
    <property type="component" value="Chromosome"/>
</dbReference>
<dbReference type="RefSeq" id="WP_012195147.1">
    <property type="nucleotide sequence ID" value="NC_009976.1"/>
</dbReference>
<keyword evidence="2" id="KW-1185">Reference proteome</keyword>
<accession>A9BEL5</accession>
<evidence type="ECO:0000313" key="1">
    <source>
        <dbReference type="EMBL" id="ABX08525.1"/>
    </source>
</evidence>
<dbReference type="AlphaFoldDB" id="A9BEL5"/>
<name>A9BEL5_PROM4</name>
<dbReference type="KEGG" id="pmj:P9211_05941"/>
<dbReference type="EMBL" id="CP000878">
    <property type="protein sequence ID" value="ABX08525.1"/>
    <property type="molecule type" value="Genomic_DNA"/>
</dbReference>
<dbReference type="HOGENOM" id="CLU_1968577_0_0_3"/>
<protein>
    <submittedName>
        <fullName evidence="1">Uncharacterized protein</fullName>
    </submittedName>
</protein>
<proteinExistence type="predicted"/>
<sequence>MKRFLIFGGAGSFLLWILLSIAKPMDTRTARGAAVKTLDNLVKECLYKKVIKEPNPKFLLPILANYKFTPINGNCDGDEYNLIRANSDDLSKYPSFSYDVITNVKTCFHDGPIKKLYGCSARRNGEW</sequence>
<evidence type="ECO:0000313" key="2">
    <source>
        <dbReference type="Proteomes" id="UP000000788"/>
    </source>
</evidence>
<organism evidence="1 2">
    <name type="scientific">Prochlorococcus marinus (strain MIT 9211)</name>
    <dbReference type="NCBI Taxonomy" id="93059"/>
    <lineage>
        <taxon>Bacteria</taxon>
        <taxon>Bacillati</taxon>
        <taxon>Cyanobacteriota</taxon>
        <taxon>Cyanophyceae</taxon>
        <taxon>Synechococcales</taxon>
        <taxon>Prochlorococcaceae</taxon>
        <taxon>Prochlorococcus</taxon>
    </lineage>
</organism>
<gene>
    <name evidence="1" type="ordered locus">P9211_05941</name>
</gene>
<reference evidence="1 2" key="1">
    <citation type="journal article" date="2007" name="PLoS Genet.">
        <title>Patterns and implications of gene gain and loss in the evolution of Prochlorococcus.</title>
        <authorList>
            <person name="Kettler G.C."/>
            <person name="Martiny A.C."/>
            <person name="Huang K."/>
            <person name="Zucker J."/>
            <person name="Coleman M.L."/>
            <person name="Rodrigue S."/>
            <person name="Chen F."/>
            <person name="Lapidus A."/>
            <person name="Ferriera S."/>
            <person name="Johnson J."/>
            <person name="Steglich C."/>
            <person name="Church G.M."/>
            <person name="Richardson P."/>
            <person name="Chisholm S.W."/>
        </authorList>
    </citation>
    <scope>NUCLEOTIDE SEQUENCE [LARGE SCALE GENOMIC DNA]</scope>
    <source>
        <strain evidence="2">MIT 9211</strain>
    </source>
</reference>